<reference evidence="4" key="1">
    <citation type="submission" date="2021-02" db="EMBL/GenBank/DDBJ databases">
        <authorList>
            <person name="Nowell W R."/>
        </authorList>
    </citation>
    <scope>NUCLEOTIDE SEQUENCE</scope>
</reference>
<dbReference type="AlphaFoldDB" id="A0A8S2NFN3"/>
<dbReference type="Gene3D" id="3.40.50.300">
    <property type="entry name" value="P-loop containing nucleotide triphosphate hydrolases"/>
    <property type="match status" value="2"/>
</dbReference>
<proteinExistence type="predicted"/>
<dbReference type="InterPro" id="IPR040848">
    <property type="entry name" value="AAA_lid_7"/>
</dbReference>
<dbReference type="SUPFAM" id="SSF52540">
    <property type="entry name" value="P-loop containing nucleoside triphosphate hydrolases"/>
    <property type="match status" value="2"/>
</dbReference>
<evidence type="ECO:0000313" key="4">
    <source>
        <dbReference type="EMBL" id="CAF3998829.1"/>
    </source>
</evidence>
<dbReference type="GO" id="GO:0030687">
    <property type="term" value="C:preribosome, large subunit precursor"/>
    <property type="evidence" value="ECO:0007669"/>
    <property type="project" value="TreeGrafter"/>
</dbReference>
<dbReference type="PANTHER" id="PTHR48103">
    <property type="entry name" value="MIDASIN-RELATED"/>
    <property type="match status" value="1"/>
</dbReference>
<dbReference type="GO" id="GO:0005524">
    <property type="term" value="F:ATP binding"/>
    <property type="evidence" value="ECO:0007669"/>
    <property type="project" value="UniProtKB-KW"/>
</dbReference>
<dbReference type="GO" id="GO:0000055">
    <property type="term" value="P:ribosomal large subunit export from nucleus"/>
    <property type="evidence" value="ECO:0007669"/>
    <property type="project" value="TreeGrafter"/>
</dbReference>
<organism evidence="4 5">
    <name type="scientific">Didymodactylos carnosus</name>
    <dbReference type="NCBI Taxonomy" id="1234261"/>
    <lineage>
        <taxon>Eukaryota</taxon>
        <taxon>Metazoa</taxon>
        <taxon>Spiralia</taxon>
        <taxon>Gnathifera</taxon>
        <taxon>Rotifera</taxon>
        <taxon>Eurotatoria</taxon>
        <taxon>Bdelloidea</taxon>
        <taxon>Philodinida</taxon>
        <taxon>Philodinidae</taxon>
        <taxon>Didymodactylos</taxon>
    </lineage>
</organism>
<dbReference type="InterPro" id="IPR025662">
    <property type="entry name" value="Sigma_54_int_dom_ATP-bd_1"/>
</dbReference>
<protein>
    <recommendedName>
        <fullName evidence="3">AAA+ ATPase domain-containing protein</fullName>
    </recommendedName>
</protein>
<feature type="non-terminal residue" evidence="4">
    <location>
        <position position="765"/>
    </location>
</feature>
<name>A0A8S2NFN3_9BILA</name>
<dbReference type="Pfam" id="PF07728">
    <property type="entry name" value="AAA_5"/>
    <property type="match status" value="2"/>
</dbReference>
<evidence type="ECO:0000256" key="1">
    <source>
        <dbReference type="ARBA" id="ARBA00022741"/>
    </source>
</evidence>
<dbReference type="GO" id="GO:0016887">
    <property type="term" value="F:ATP hydrolysis activity"/>
    <property type="evidence" value="ECO:0007669"/>
    <property type="project" value="InterPro"/>
</dbReference>
<dbReference type="Proteomes" id="UP000682733">
    <property type="component" value="Unassembled WGS sequence"/>
</dbReference>
<keyword evidence="1" id="KW-0547">Nucleotide-binding</keyword>
<feature type="domain" description="AAA+ ATPase" evidence="3">
    <location>
        <begin position="640"/>
        <end position="764"/>
    </location>
</feature>
<evidence type="ECO:0000256" key="2">
    <source>
        <dbReference type="ARBA" id="ARBA00022840"/>
    </source>
</evidence>
<comment type="caution">
    <text evidence="4">The sequence shown here is derived from an EMBL/GenBank/DDBJ whole genome shotgun (WGS) entry which is preliminary data.</text>
</comment>
<dbReference type="GO" id="GO:0000027">
    <property type="term" value="P:ribosomal large subunit assembly"/>
    <property type="evidence" value="ECO:0007669"/>
    <property type="project" value="TreeGrafter"/>
</dbReference>
<sequence>DYRQLSRLFNFVLRSKEQVLIKYWFKQLLTLVLLTNDNLNEEEILKYTSSNDDEQSSFNLQPSSIMKLIGMYTYELIELLHEKFDHAMNLISLSTFTFLSAYIQQSLPICIQCLLHKNSRIRVSIARLVGRALNMQSDDLTKLLQSLQDSNTEDINMTTVTTLNLFNEQQRSITKMQIAPVHLLEREKKRSKSQIPFRTIKRSDFETLSKHLKSLTNFDDNEFRHLIPNRRQLPSLVQTKTMLNNRQRIIECIRTPIHLLLQGETGVGKSSLILDVAADLQKPLIRFNLSSKTDIGGLFGSVKLKTVKNANDQRQEIELDYEEDEMNLAPPNVLQAIEQALESGVLTIPNIEDEDNVEEQQNQAKQNCRVYQIHSEFRLFATQNPSTGKYKGARDTQSTALLNRFSIFIVEGPQNDELVDIVTNKLKNEKFPFATQTTQMVNLHLKIMEIIKDNDFKERNRNYSEITIRELFRWCQSLCDYEKMLIKGSQTVSKLAPNIFNQILTEQAYAIYGLRFREEQSQSQIARIIENLFRLSPIPSSKLSIEYRPNNNAVAFLSQQRLLLQMSIVFLDLEIIVETYINLCRDEKQRMEIIKYIAAEFSKPVTDLSKSASSLSSAHSSFYLDDEANRIAQFILATSPSQPILIVGPEGCGKSRLVQAIATLTNVRCQHLYLTPQAEPAALVGSLVPHPKLPRWHDGAVSEAITKGHWLILESFSEASSAVLERLNPVLEQPPQWVKVENNETEPVPANPNFRIIATMSPPTG</sequence>
<dbReference type="InterPro" id="IPR011704">
    <property type="entry name" value="ATPase_dyneun-rel_AAA"/>
</dbReference>
<dbReference type="GO" id="GO:0005634">
    <property type="term" value="C:nucleus"/>
    <property type="evidence" value="ECO:0007669"/>
    <property type="project" value="TreeGrafter"/>
</dbReference>
<evidence type="ECO:0000259" key="3">
    <source>
        <dbReference type="SMART" id="SM00382"/>
    </source>
</evidence>
<dbReference type="InterPro" id="IPR003593">
    <property type="entry name" value="AAA+_ATPase"/>
</dbReference>
<accession>A0A8S2NFN3</accession>
<feature type="domain" description="AAA+ ATPase" evidence="3">
    <location>
        <begin position="255"/>
        <end position="415"/>
    </location>
</feature>
<evidence type="ECO:0000313" key="5">
    <source>
        <dbReference type="Proteomes" id="UP000682733"/>
    </source>
</evidence>
<dbReference type="EMBL" id="CAJOBA010035132">
    <property type="protein sequence ID" value="CAF3998829.1"/>
    <property type="molecule type" value="Genomic_DNA"/>
</dbReference>
<gene>
    <name evidence="4" type="ORF">TMI583_LOCUS24101</name>
</gene>
<keyword evidence="2" id="KW-0067">ATP-binding</keyword>
<dbReference type="PROSITE" id="PS00675">
    <property type="entry name" value="SIGMA54_INTERACT_1"/>
    <property type="match status" value="1"/>
</dbReference>
<dbReference type="PANTHER" id="PTHR48103:SF2">
    <property type="entry name" value="MIDASIN"/>
    <property type="match status" value="1"/>
</dbReference>
<dbReference type="Pfam" id="PF17867">
    <property type="entry name" value="AAA_lid_7"/>
    <property type="match status" value="1"/>
</dbReference>
<dbReference type="InterPro" id="IPR027417">
    <property type="entry name" value="P-loop_NTPase"/>
</dbReference>
<dbReference type="SMART" id="SM00382">
    <property type="entry name" value="AAA"/>
    <property type="match status" value="2"/>
</dbReference>